<evidence type="ECO:0000313" key="2">
    <source>
        <dbReference type="EMBL" id="KAK1659214.1"/>
    </source>
</evidence>
<dbReference type="AlphaFoldDB" id="A0AAJ0A9V9"/>
<dbReference type="Proteomes" id="UP001224890">
    <property type="component" value="Unassembled WGS sequence"/>
</dbReference>
<protein>
    <submittedName>
        <fullName evidence="2">Uncharacterized protein</fullName>
    </submittedName>
</protein>
<comment type="caution">
    <text evidence="2">The sequence shown here is derived from an EMBL/GenBank/DDBJ whole genome shotgun (WGS) entry which is preliminary data.</text>
</comment>
<evidence type="ECO:0000256" key="1">
    <source>
        <dbReference type="SAM" id="MobiDB-lite"/>
    </source>
</evidence>
<evidence type="ECO:0000313" key="3">
    <source>
        <dbReference type="Proteomes" id="UP001224890"/>
    </source>
</evidence>
<organism evidence="2 3">
    <name type="scientific">Colletotrichum godetiae</name>
    <dbReference type="NCBI Taxonomy" id="1209918"/>
    <lineage>
        <taxon>Eukaryota</taxon>
        <taxon>Fungi</taxon>
        <taxon>Dikarya</taxon>
        <taxon>Ascomycota</taxon>
        <taxon>Pezizomycotina</taxon>
        <taxon>Sordariomycetes</taxon>
        <taxon>Hypocreomycetidae</taxon>
        <taxon>Glomerellales</taxon>
        <taxon>Glomerellaceae</taxon>
        <taxon>Colletotrichum</taxon>
        <taxon>Colletotrichum acutatum species complex</taxon>
    </lineage>
</organism>
<sequence>MDRSAANLGVLSFGRTMPSRSPTQNTYGRQDVPRRLGAAAVGFWNLTTHEPPYPPRRTSGTLDPFTHNTHTYPRHLIVVCSQQAVCRSESLKSASSGHCVGCNATISPGSSVSRRDHGEPRTTLTDASRKTVCGDLQSHQTAELTAEDDATASVMDSAGRFCTTASPCRPCRYAADREEHRLDSRRQLAAVFNGARALCKNGANTAPMIPIEWLP</sequence>
<proteinExistence type="predicted"/>
<name>A0AAJ0A9V9_9PEZI</name>
<dbReference type="RefSeq" id="XP_060423978.1">
    <property type="nucleotide sequence ID" value="XM_060580768.1"/>
</dbReference>
<feature type="compositionally biased region" description="Polar residues" evidence="1">
    <location>
        <begin position="18"/>
        <end position="28"/>
    </location>
</feature>
<keyword evidence="3" id="KW-1185">Reference proteome</keyword>
<accession>A0AAJ0A9V9</accession>
<feature type="region of interest" description="Disordered" evidence="1">
    <location>
        <begin position="1"/>
        <end position="29"/>
    </location>
</feature>
<dbReference type="GeneID" id="85465294"/>
<reference evidence="2" key="1">
    <citation type="submission" date="2021-06" db="EMBL/GenBank/DDBJ databases">
        <title>Comparative genomics, transcriptomics and evolutionary studies reveal genomic signatures of adaptation to plant cell wall in hemibiotrophic fungi.</title>
        <authorList>
            <consortium name="DOE Joint Genome Institute"/>
            <person name="Baroncelli R."/>
            <person name="Diaz J.F."/>
            <person name="Benocci T."/>
            <person name="Peng M."/>
            <person name="Battaglia E."/>
            <person name="Haridas S."/>
            <person name="Andreopoulos W."/>
            <person name="Labutti K."/>
            <person name="Pangilinan J."/>
            <person name="Floch G.L."/>
            <person name="Makela M.R."/>
            <person name="Henrissat B."/>
            <person name="Grigoriev I.V."/>
            <person name="Crouch J.A."/>
            <person name="De Vries R.P."/>
            <person name="Sukno S.A."/>
            <person name="Thon M.R."/>
        </authorList>
    </citation>
    <scope>NUCLEOTIDE SEQUENCE</scope>
    <source>
        <strain evidence="2">CBS 193.32</strain>
    </source>
</reference>
<gene>
    <name evidence="2" type="ORF">BDP55DRAFT_756805</name>
</gene>
<dbReference type="EMBL" id="JAHMHR010000063">
    <property type="protein sequence ID" value="KAK1659214.1"/>
    <property type="molecule type" value="Genomic_DNA"/>
</dbReference>